<sequence length="353" mass="39071">MSFVAALPDRDWTQPIVDNRTGIPDDCKLFNIVRPNLQKLSLSLVAISHSFDPPLGLEELHPHCVSELRKEGYRGILSVSKVHQFLQGSPNLRFLQLEGPCGRSPNGHELQPVNLPKLEKVSTVTSQVLHLFYAENCLDVSVGMKMVEERPPLRSWVTFARALRRVERLMIVVEDGSLNSEAVEGPYEIALGLCQIQARSEILDAYFSLYFKTFSMKPRQTGPSPLASNSGFSPRTDRRVVLTSISKSSNSFKPKFPTLLQANPDGESQTLIRSLCLIRTFVQARSDTLSILDPGLPSEALKTFVQRRSNGYCIEATSPIMGIFPRSSSPGGGGYYGDVLDEIMPHPARGNDG</sequence>
<evidence type="ECO:0000313" key="1">
    <source>
        <dbReference type="EMBL" id="KIO31684.1"/>
    </source>
</evidence>
<accession>A0A0C3QTS0</accession>
<organism evidence="1 2">
    <name type="scientific">Tulasnella calospora MUT 4182</name>
    <dbReference type="NCBI Taxonomy" id="1051891"/>
    <lineage>
        <taxon>Eukaryota</taxon>
        <taxon>Fungi</taxon>
        <taxon>Dikarya</taxon>
        <taxon>Basidiomycota</taxon>
        <taxon>Agaricomycotina</taxon>
        <taxon>Agaricomycetes</taxon>
        <taxon>Cantharellales</taxon>
        <taxon>Tulasnellaceae</taxon>
        <taxon>Tulasnella</taxon>
    </lineage>
</organism>
<evidence type="ECO:0000313" key="2">
    <source>
        <dbReference type="Proteomes" id="UP000054248"/>
    </source>
</evidence>
<reference evidence="1 2" key="1">
    <citation type="submission" date="2014-04" db="EMBL/GenBank/DDBJ databases">
        <authorList>
            <consortium name="DOE Joint Genome Institute"/>
            <person name="Kuo A."/>
            <person name="Girlanda M."/>
            <person name="Perotto S."/>
            <person name="Kohler A."/>
            <person name="Nagy L.G."/>
            <person name="Floudas D."/>
            <person name="Copeland A."/>
            <person name="Barry K.W."/>
            <person name="Cichocki N."/>
            <person name="Veneault-Fourrey C."/>
            <person name="LaButti K."/>
            <person name="Lindquist E.A."/>
            <person name="Lipzen A."/>
            <person name="Lundell T."/>
            <person name="Morin E."/>
            <person name="Murat C."/>
            <person name="Sun H."/>
            <person name="Tunlid A."/>
            <person name="Henrissat B."/>
            <person name="Grigoriev I.V."/>
            <person name="Hibbett D.S."/>
            <person name="Martin F."/>
            <person name="Nordberg H.P."/>
            <person name="Cantor M.N."/>
            <person name="Hua S.X."/>
        </authorList>
    </citation>
    <scope>NUCLEOTIDE SEQUENCE [LARGE SCALE GENOMIC DNA]</scope>
    <source>
        <strain evidence="1 2">MUT 4182</strain>
    </source>
</reference>
<proteinExistence type="predicted"/>
<dbReference type="OrthoDB" id="3144494at2759"/>
<dbReference type="AlphaFoldDB" id="A0A0C3QTS0"/>
<name>A0A0C3QTS0_9AGAM</name>
<dbReference type="HOGENOM" id="CLU_785719_0_0_1"/>
<dbReference type="Proteomes" id="UP000054248">
    <property type="component" value="Unassembled WGS sequence"/>
</dbReference>
<dbReference type="EMBL" id="KN822961">
    <property type="protein sequence ID" value="KIO31684.1"/>
    <property type="molecule type" value="Genomic_DNA"/>
</dbReference>
<keyword evidence="2" id="KW-1185">Reference proteome</keyword>
<reference evidence="2" key="2">
    <citation type="submission" date="2015-01" db="EMBL/GenBank/DDBJ databases">
        <title>Evolutionary Origins and Diversification of the Mycorrhizal Mutualists.</title>
        <authorList>
            <consortium name="DOE Joint Genome Institute"/>
            <consortium name="Mycorrhizal Genomics Consortium"/>
            <person name="Kohler A."/>
            <person name="Kuo A."/>
            <person name="Nagy L.G."/>
            <person name="Floudas D."/>
            <person name="Copeland A."/>
            <person name="Barry K.W."/>
            <person name="Cichocki N."/>
            <person name="Veneault-Fourrey C."/>
            <person name="LaButti K."/>
            <person name="Lindquist E.A."/>
            <person name="Lipzen A."/>
            <person name="Lundell T."/>
            <person name="Morin E."/>
            <person name="Murat C."/>
            <person name="Riley R."/>
            <person name="Ohm R."/>
            <person name="Sun H."/>
            <person name="Tunlid A."/>
            <person name="Henrissat B."/>
            <person name="Grigoriev I.V."/>
            <person name="Hibbett D.S."/>
            <person name="Martin F."/>
        </authorList>
    </citation>
    <scope>NUCLEOTIDE SEQUENCE [LARGE SCALE GENOMIC DNA]</scope>
    <source>
        <strain evidence="2">MUT 4182</strain>
    </source>
</reference>
<protein>
    <submittedName>
        <fullName evidence="1">Uncharacterized protein</fullName>
    </submittedName>
</protein>
<gene>
    <name evidence="1" type="ORF">M407DRAFT_4967</name>
</gene>